<dbReference type="InterPro" id="IPR012910">
    <property type="entry name" value="Plug_dom"/>
</dbReference>
<comment type="similarity">
    <text evidence="4">Belongs to the TonB-dependent receptor family.</text>
</comment>
<gene>
    <name evidence="8" type="ORF">DI640_12275</name>
</gene>
<keyword evidence="5" id="KW-0732">Signal</keyword>
<dbReference type="Gene3D" id="2.170.130.10">
    <property type="entry name" value="TonB-dependent receptor, plug domain"/>
    <property type="match status" value="1"/>
</dbReference>
<sequence>MLFRTHVFLSATILAAGFVLPTVAYAQAVPSTTDGTAAQNELPEQTDTPGENDAIVITGSRIAQQGLTSTVPITVTSSVDIQQDAALNIQDTLQQLPQFGVGTSRFNSNFLTSGNGAATLNLRGLGANRTLVLVNGRRYVAGFGGAASVDVNNIPTDFIEGVDTITGGTSAVYGSDAIAGVVNFRMRDSFEGFQVRGQTGISERGDTDQQLITITGGSTLADGRWKMIGNLTYDRSGALRSADRARSSEDCGIPVSNAEGIVCGPASYSVFSAQGQFYYNVRGTGANPVLDIPSAANSNFSYDNANNLITGTGPGFNRNAVRFIATPVERYMAAFNTSFEISPAATVFLETNYNKVKSRSALEPSAIAIGLVPNADVLSSIAITNPFIPQSVQAIIAARNSDANPANDITGISTRRRFNEVFDRSNTNDRDTIRAAAGVRGVLGGGWRYEGSYVYGRFSDYTASETAVKSRIGEALDAVSLNGQIVCRSEAARAAGCAPLNLFGAGSASAAASAYVQSDIPRSLRVTNQQHVANASISGSPFSLWAGDVGIAVGGEFRRETSSSDSDALTNAGLNIGNQAPDFSGAFNVWEVFGETRIPLIKDSFVKSFDLIGAVRYSDYTTVGSVLSWNAGAEFEPFSGLFLRGGYARANRAPTIGELFQPPAETFAAVADPCNGVNATNNPGVSATFPNGFGAACRQLPSVQAAIASTGAFNYTLAQQQGINGFTGGNTALNEETASTLTLGAVITPNQMPGFSFTVDYFNIRLKDGIANLGRQFSIQQCLQSGDPIFCSQVIRDDTGRLRTVNGQLINVAQTLTDGIDVGGRFGRRLAGGDRLDLSVNYSVRFRYETQANPVAPVVENVGTAGSQLQKHRIFTRAAYTIQDQFQIGWQMTYLGGAVSSVTFANSNPAIEALNRIPVYTYHDFQFRWNVDPEQKFSFYVNVNNAFDKQPPFLPGSPFAASITGTETQADVYDPVGRSFAMGFRAKF</sequence>
<dbReference type="EMBL" id="QFMX01000011">
    <property type="protein sequence ID" value="PZO72563.1"/>
    <property type="molecule type" value="Genomic_DNA"/>
</dbReference>
<proteinExistence type="inferred from homology"/>
<evidence type="ECO:0000256" key="1">
    <source>
        <dbReference type="ARBA" id="ARBA00004442"/>
    </source>
</evidence>
<evidence type="ECO:0000313" key="8">
    <source>
        <dbReference type="EMBL" id="PZO72563.1"/>
    </source>
</evidence>
<dbReference type="InterPro" id="IPR036942">
    <property type="entry name" value="Beta-barrel_TonB_sf"/>
</dbReference>
<dbReference type="SUPFAM" id="SSF56935">
    <property type="entry name" value="Porins"/>
    <property type="match status" value="1"/>
</dbReference>
<evidence type="ECO:0000256" key="5">
    <source>
        <dbReference type="SAM" id="SignalP"/>
    </source>
</evidence>
<evidence type="ECO:0000256" key="3">
    <source>
        <dbReference type="ARBA" id="ARBA00023237"/>
    </source>
</evidence>
<feature type="domain" description="TonB-dependent receptor plug" evidence="7">
    <location>
        <begin position="69"/>
        <end position="181"/>
    </location>
</feature>
<name>A0A2W4YRY1_9SPHN</name>
<protein>
    <recommendedName>
        <fullName evidence="10">TonB-dependent receptor</fullName>
    </recommendedName>
</protein>
<evidence type="ECO:0008006" key="10">
    <source>
        <dbReference type="Google" id="ProtNLM"/>
    </source>
</evidence>
<feature type="chain" id="PRO_5016023347" description="TonB-dependent receptor" evidence="5">
    <location>
        <begin position="27"/>
        <end position="988"/>
    </location>
</feature>
<dbReference type="Pfam" id="PF00593">
    <property type="entry name" value="TonB_dep_Rec_b-barrel"/>
    <property type="match status" value="1"/>
</dbReference>
<accession>A0A2W4YRY1</accession>
<dbReference type="GO" id="GO:0009279">
    <property type="term" value="C:cell outer membrane"/>
    <property type="evidence" value="ECO:0007669"/>
    <property type="project" value="UniProtKB-SubCell"/>
</dbReference>
<evidence type="ECO:0000256" key="2">
    <source>
        <dbReference type="ARBA" id="ARBA00023136"/>
    </source>
</evidence>
<evidence type="ECO:0000259" key="6">
    <source>
        <dbReference type="Pfam" id="PF00593"/>
    </source>
</evidence>
<dbReference type="Gene3D" id="2.40.170.20">
    <property type="entry name" value="TonB-dependent receptor, beta-barrel domain"/>
    <property type="match status" value="1"/>
</dbReference>
<dbReference type="InterPro" id="IPR037066">
    <property type="entry name" value="Plug_dom_sf"/>
</dbReference>
<comment type="caution">
    <text evidence="8">The sequence shown here is derived from an EMBL/GenBank/DDBJ whole genome shotgun (WGS) entry which is preliminary data.</text>
</comment>
<keyword evidence="3" id="KW-0998">Cell outer membrane</keyword>
<feature type="domain" description="TonB-dependent receptor-like beta-barrel" evidence="6">
    <location>
        <begin position="414"/>
        <end position="945"/>
    </location>
</feature>
<evidence type="ECO:0000256" key="4">
    <source>
        <dbReference type="RuleBase" id="RU003357"/>
    </source>
</evidence>
<keyword evidence="4" id="KW-0798">TonB box</keyword>
<reference evidence="8 9" key="1">
    <citation type="submission" date="2017-08" db="EMBL/GenBank/DDBJ databases">
        <title>Infants hospitalized years apart are colonized by the same room-sourced microbial strains.</title>
        <authorList>
            <person name="Brooks B."/>
            <person name="Olm M.R."/>
            <person name="Firek B.A."/>
            <person name="Baker R."/>
            <person name="Thomas B.C."/>
            <person name="Morowitz M.J."/>
            <person name="Banfield J.F."/>
        </authorList>
    </citation>
    <scope>NUCLEOTIDE SEQUENCE [LARGE SCALE GENOMIC DNA]</scope>
    <source>
        <strain evidence="8">S2_018_000_R3_119</strain>
    </source>
</reference>
<dbReference type="PANTHER" id="PTHR47234">
    <property type="match status" value="1"/>
</dbReference>
<dbReference type="AlphaFoldDB" id="A0A2W4YRY1"/>
<feature type="signal peptide" evidence="5">
    <location>
        <begin position="1"/>
        <end position="26"/>
    </location>
</feature>
<dbReference type="Proteomes" id="UP000249555">
    <property type="component" value="Unassembled WGS sequence"/>
</dbReference>
<keyword evidence="2 4" id="KW-0472">Membrane</keyword>
<dbReference type="PANTHER" id="PTHR47234:SF2">
    <property type="entry name" value="TONB-DEPENDENT RECEPTOR"/>
    <property type="match status" value="1"/>
</dbReference>
<dbReference type="Pfam" id="PF07715">
    <property type="entry name" value="Plug"/>
    <property type="match status" value="1"/>
</dbReference>
<evidence type="ECO:0000259" key="7">
    <source>
        <dbReference type="Pfam" id="PF07715"/>
    </source>
</evidence>
<comment type="subcellular location">
    <subcellularLocation>
        <location evidence="1 4">Cell outer membrane</location>
    </subcellularLocation>
</comment>
<dbReference type="InterPro" id="IPR000531">
    <property type="entry name" value="Beta-barrel_TonB"/>
</dbReference>
<organism evidence="8 9">
    <name type="scientific">Sphingomonas taxi</name>
    <dbReference type="NCBI Taxonomy" id="1549858"/>
    <lineage>
        <taxon>Bacteria</taxon>
        <taxon>Pseudomonadati</taxon>
        <taxon>Pseudomonadota</taxon>
        <taxon>Alphaproteobacteria</taxon>
        <taxon>Sphingomonadales</taxon>
        <taxon>Sphingomonadaceae</taxon>
        <taxon>Sphingomonas</taxon>
    </lineage>
</organism>
<evidence type="ECO:0000313" key="9">
    <source>
        <dbReference type="Proteomes" id="UP000249555"/>
    </source>
</evidence>